<comment type="pathway">
    <text evidence="2 11">Amino-acid biosynthesis; L-histidine biosynthesis; L-histidine from 5-phospho-alpha-D-ribose 1-diphosphate: step 7/9.</text>
</comment>
<evidence type="ECO:0000313" key="14">
    <source>
        <dbReference type="Proteomes" id="UP000642809"/>
    </source>
</evidence>
<dbReference type="InterPro" id="IPR015421">
    <property type="entry name" value="PyrdxlP-dep_Trfase_major"/>
</dbReference>
<gene>
    <name evidence="11 13" type="primary">hisC</name>
    <name evidence="13" type="ORF">GCM10008106_03610</name>
</gene>
<evidence type="ECO:0000256" key="7">
    <source>
        <dbReference type="ARBA" id="ARBA00022679"/>
    </source>
</evidence>
<evidence type="ECO:0000256" key="11">
    <source>
        <dbReference type="HAMAP-Rule" id="MF_01023"/>
    </source>
</evidence>
<dbReference type="UniPathway" id="UPA00031">
    <property type="reaction ID" value="UER00012"/>
</dbReference>
<dbReference type="PANTHER" id="PTHR42885">
    <property type="entry name" value="HISTIDINOL-PHOSPHATE AMINOTRANSFERASE-RELATED"/>
    <property type="match status" value="1"/>
</dbReference>
<keyword evidence="9 11" id="KW-0368">Histidine biosynthesis</keyword>
<dbReference type="InterPro" id="IPR015422">
    <property type="entry name" value="PyrdxlP-dep_Trfase_small"/>
</dbReference>
<feature type="modified residue" description="N6-(pyridoxal phosphate)lysine" evidence="11">
    <location>
        <position position="210"/>
    </location>
</feature>
<dbReference type="RefSeq" id="WP_189578736.1">
    <property type="nucleotide sequence ID" value="NZ_BMYF01000002.1"/>
</dbReference>
<reference evidence="13" key="2">
    <citation type="submission" date="2020-09" db="EMBL/GenBank/DDBJ databases">
        <authorList>
            <person name="Sun Q."/>
            <person name="Kim S."/>
        </authorList>
    </citation>
    <scope>NUCLEOTIDE SEQUENCE</scope>
    <source>
        <strain evidence="13">KCTC 23224</strain>
    </source>
</reference>
<comment type="cofactor">
    <cofactor evidence="1 11">
        <name>pyridoxal 5'-phosphate</name>
        <dbReference type="ChEBI" id="CHEBI:597326"/>
    </cofactor>
</comment>
<evidence type="ECO:0000256" key="9">
    <source>
        <dbReference type="ARBA" id="ARBA00023102"/>
    </source>
</evidence>
<dbReference type="InterPro" id="IPR005861">
    <property type="entry name" value="HisP_aminotrans"/>
</dbReference>
<keyword evidence="6 11" id="KW-0028">Amino-acid biosynthesis</keyword>
<proteinExistence type="inferred from homology"/>
<sequence>MSFDLQKLLRPHILGIKPYSSARDEYSGKDGIFLDANENPYSALTGEAFNRYPDPYQQDIKATLAPIKGVRPGQIFLGNGSDEAIDLLMRAFCRPGIDNILILPPTYGMYEVSAAVNDIAIIRVPLLADFQLQPEKILAAADANSKILFICSPNNPSGNKVNRSDIEFLLKNFPGLVVVDEAYIDFSDEPSFTTDLDSYPNLLVMQTFSKAWGLANLRIGMAFASEDIIRILNLIKPPYNISGLTQQKVLDSLAKADELPRLIQMILENRALLVQELNQLDSVQHIYPSHANFVLVKIKEAKAWYEALIQQQIIVRDRSKVLLCDDCLRITVGTAEENQALLDCMKTIEQSQKISLNL</sequence>
<reference evidence="13" key="1">
    <citation type="journal article" date="2014" name="Int. J. Syst. Evol. Microbiol.">
        <title>Complete genome sequence of Corynebacterium casei LMG S-19264T (=DSM 44701T), isolated from a smear-ripened cheese.</title>
        <authorList>
            <consortium name="US DOE Joint Genome Institute (JGI-PGF)"/>
            <person name="Walter F."/>
            <person name="Albersmeier A."/>
            <person name="Kalinowski J."/>
            <person name="Ruckert C."/>
        </authorList>
    </citation>
    <scope>NUCLEOTIDE SEQUENCE</scope>
    <source>
        <strain evidence="13">KCTC 23224</strain>
    </source>
</reference>
<evidence type="ECO:0000256" key="3">
    <source>
        <dbReference type="ARBA" id="ARBA00007970"/>
    </source>
</evidence>
<evidence type="ECO:0000313" key="13">
    <source>
        <dbReference type="EMBL" id="GHB26288.1"/>
    </source>
</evidence>
<evidence type="ECO:0000256" key="4">
    <source>
        <dbReference type="ARBA" id="ARBA00011738"/>
    </source>
</evidence>
<keyword evidence="14" id="KW-1185">Reference proteome</keyword>
<comment type="caution">
    <text evidence="13">The sequence shown here is derived from an EMBL/GenBank/DDBJ whole genome shotgun (WGS) entry which is preliminary data.</text>
</comment>
<evidence type="ECO:0000256" key="6">
    <source>
        <dbReference type="ARBA" id="ARBA00022605"/>
    </source>
</evidence>
<accession>A0A8J3G453</accession>
<dbReference type="SUPFAM" id="SSF53383">
    <property type="entry name" value="PLP-dependent transferases"/>
    <property type="match status" value="1"/>
</dbReference>
<dbReference type="InterPro" id="IPR015424">
    <property type="entry name" value="PyrdxlP-dep_Trfase"/>
</dbReference>
<dbReference type="PANTHER" id="PTHR42885:SF2">
    <property type="entry name" value="HISTIDINOL-PHOSPHATE AMINOTRANSFERASE"/>
    <property type="match status" value="1"/>
</dbReference>
<feature type="domain" description="Aminotransferase class I/classII large" evidence="12">
    <location>
        <begin position="39"/>
        <end position="343"/>
    </location>
</feature>
<evidence type="ECO:0000256" key="5">
    <source>
        <dbReference type="ARBA" id="ARBA00022576"/>
    </source>
</evidence>
<keyword evidence="8 11" id="KW-0663">Pyridoxal phosphate</keyword>
<dbReference type="Gene3D" id="3.90.1150.10">
    <property type="entry name" value="Aspartate Aminotransferase, domain 1"/>
    <property type="match status" value="1"/>
</dbReference>
<keyword evidence="7 11" id="KW-0808">Transferase</keyword>
<dbReference type="GO" id="GO:0030170">
    <property type="term" value="F:pyridoxal phosphate binding"/>
    <property type="evidence" value="ECO:0007669"/>
    <property type="project" value="InterPro"/>
</dbReference>
<comment type="similarity">
    <text evidence="3 11">Belongs to the class-II pyridoxal-phosphate-dependent aminotransferase family. Histidinol-phosphate aminotransferase subfamily.</text>
</comment>
<dbReference type="EMBL" id="BMYF01000002">
    <property type="protein sequence ID" value="GHB26288.1"/>
    <property type="molecule type" value="Genomic_DNA"/>
</dbReference>
<evidence type="ECO:0000256" key="10">
    <source>
        <dbReference type="ARBA" id="ARBA00047481"/>
    </source>
</evidence>
<dbReference type="Pfam" id="PF00155">
    <property type="entry name" value="Aminotran_1_2"/>
    <property type="match status" value="1"/>
</dbReference>
<protein>
    <recommendedName>
        <fullName evidence="11">Histidinol-phosphate aminotransferase</fullName>
        <ecNumber evidence="11">2.6.1.9</ecNumber>
    </recommendedName>
    <alternativeName>
        <fullName evidence="11">Imidazole acetol-phosphate transaminase</fullName>
    </alternativeName>
</protein>
<dbReference type="InterPro" id="IPR004839">
    <property type="entry name" value="Aminotransferase_I/II_large"/>
</dbReference>
<dbReference type="NCBIfam" id="TIGR01141">
    <property type="entry name" value="hisC"/>
    <property type="match status" value="1"/>
</dbReference>
<keyword evidence="5 11" id="KW-0032">Aminotransferase</keyword>
<dbReference type="HAMAP" id="MF_01023">
    <property type="entry name" value="HisC_aminotrans_2"/>
    <property type="match status" value="1"/>
</dbReference>
<dbReference type="CDD" id="cd00609">
    <property type="entry name" value="AAT_like"/>
    <property type="match status" value="1"/>
</dbReference>
<evidence type="ECO:0000256" key="2">
    <source>
        <dbReference type="ARBA" id="ARBA00005011"/>
    </source>
</evidence>
<comment type="catalytic activity">
    <reaction evidence="10 11">
        <text>L-histidinol phosphate + 2-oxoglutarate = 3-(imidazol-4-yl)-2-oxopropyl phosphate + L-glutamate</text>
        <dbReference type="Rhea" id="RHEA:23744"/>
        <dbReference type="ChEBI" id="CHEBI:16810"/>
        <dbReference type="ChEBI" id="CHEBI:29985"/>
        <dbReference type="ChEBI" id="CHEBI:57766"/>
        <dbReference type="ChEBI" id="CHEBI:57980"/>
        <dbReference type="EC" id="2.6.1.9"/>
    </reaction>
</comment>
<dbReference type="Proteomes" id="UP000642809">
    <property type="component" value="Unassembled WGS sequence"/>
</dbReference>
<dbReference type="GO" id="GO:0000105">
    <property type="term" value="P:L-histidine biosynthetic process"/>
    <property type="evidence" value="ECO:0007669"/>
    <property type="project" value="UniProtKB-UniRule"/>
</dbReference>
<dbReference type="GO" id="GO:0004400">
    <property type="term" value="F:histidinol-phosphate transaminase activity"/>
    <property type="evidence" value="ECO:0007669"/>
    <property type="project" value="UniProtKB-UniRule"/>
</dbReference>
<organism evidence="13 14">
    <name type="scientific">Mongoliitalea lutea</name>
    <dbReference type="NCBI Taxonomy" id="849756"/>
    <lineage>
        <taxon>Bacteria</taxon>
        <taxon>Pseudomonadati</taxon>
        <taxon>Bacteroidota</taxon>
        <taxon>Cytophagia</taxon>
        <taxon>Cytophagales</taxon>
        <taxon>Cyclobacteriaceae</taxon>
        <taxon>Mongoliitalea</taxon>
    </lineage>
</organism>
<dbReference type="EC" id="2.6.1.9" evidence="11"/>
<evidence type="ECO:0000256" key="1">
    <source>
        <dbReference type="ARBA" id="ARBA00001933"/>
    </source>
</evidence>
<name>A0A8J3G453_9BACT</name>
<dbReference type="AlphaFoldDB" id="A0A8J3G453"/>
<comment type="subunit">
    <text evidence="4 11">Homodimer.</text>
</comment>
<evidence type="ECO:0000256" key="8">
    <source>
        <dbReference type="ARBA" id="ARBA00022898"/>
    </source>
</evidence>
<evidence type="ECO:0000259" key="12">
    <source>
        <dbReference type="Pfam" id="PF00155"/>
    </source>
</evidence>
<dbReference type="Gene3D" id="3.40.640.10">
    <property type="entry name" value="Type I PLP-dependent aspartate aminotransferase-like (Major domain)"/>
    <property type="match status" value="1"/>
</dbReference>